<dbReference type="GO" id="GO:0031966">
    <property type="term" value="C:mitochondrial membrane"/>
    <property type="evidence" value="ECO:0007669"/>
    <property type="project" value="UniProtKB-SubCell"/>
</dbReference>
<evidence type="ECO:0000256" key="6">
    <source>
        <dbReference type="ARBA" id="ARBA00022448"/>
    </source>
</evidence>
<evidence type="ECO:0000256" key="3">
    <source>
        <dbReference type="ARBA" id="ARBA00009025"/>
    </source>
</evidence>
<evidence type="ECO:0000256" key="12">
    <source>
        <dbReference type="ARBA" id="ARBA00023027"/>
    </source>
</evidence>
<gene>
    <name evidence="19" type="primary">nad4</name>
</gene>
<comment type="subcellular location">
    <subcellularLocation>
        <location evidence="2 17">Mitochondrion membrane</location>
        <topology evidence="2 17">Multi-pass membrane protein</topology>
    </subcellularLocation>
</comment>
<feature type="transmembrane region" description="Helical" evidence="17">
    <location>
        <begin position="425"/>
        <end position="446"/>
    </location>
</feature>
<evidence type="ECO:0000256" key="4">
    <source>
        <dbReference type="ARBA" id="ARBA00012944"/>
    </source>
</evidence>
<comment type="function">
    <text evidence="17">Core subunit of the mitochondrial membrane respiratory chain NADH dehydrogenase (Complex I) which catalyzes electron transfer from NADH through the respiratory chain, using ubiquinone as an electron acceptor. Essential for the catalytic activity and assembly of complex I.</text>
</comment>
<evidence type="ECO:0000256" key="16">
    <source>
        <dbReference type="ARBA" id="ARBA00049551"/>
    </source>
</evidence>
<evidence type="ECO:0000256" key="15">
    <source>
        <dbReference type="ARBA" id="ARBA00023136"/>
    </source>
</evidence>
<feature type="transmembrane region" description="Helical" evidence="17">
    <location>
        <begin position="277"/>
        <end position="302"/>
    </location>
</feature>
<evidence type="ECO:0000256" key="17">
    <source>
        <dbReference type="RuleBase" id="RU003297"/>
    </source>
</evidence>
<evidence type="ECO:0000256" key="7">
    <source>
        <dbReference type="ARBA" id="ARBA00022660"/>
    </source>
</evidence>
<feature type="transmembrane region" description="Helical" evidence="17">
    <location>
        <begin position="251"/>
        <end position="270"/>
    </location>
</feature>
<evidence type="ECO:0000256" key="10">
    <source>
        <dbReference type="ARBA" id="ARBA00022982"/>
    </source>
</evidence>
<keyword evidence="10 17" id="KW-0249">Electron transport</keyword>
<keyword evidence="6 17" id="KW-0813">Transport</keyword>
<reference evidence="19" key="1">
    <citation type="journal article" date="2019" name="Zool. Scr.">
        <title>Mitochondrial genome reorganization characterizes various lineages of mesostigmatid mites (Acari: Parasitiformes).</title>
        <authorList>
            <person name="Li W.-N."/>
            <person name="Shao R."/>
            <person name="Zhang Q."/>
            <person name="Deng W."/>
            <person name="Xue X.-F."/>
        </authorList>
    </citation>
    <scope>NUCLEOTIDE SEQUENCE</scope>
</reference>
<sequence>MKIFFNFMLLLLTMFCLGMNNMTMLFVFFIILLKSVLLVGEVSISLVNMSIMANFFMGDLMSFLLIMMSSMIFVLMCLMQKSLLSSSKELFLILSVVMLLMLMMFFLSSHMLLFYVFFEIVLIPILMMIFLNGAQVERVQAGMYMLMYTVFASLPLLVMIMYFYMVGSYSFFYNFIFNSMEMSFLLLFLYFFAFLVKMPIYGLHMWLPKAHVEAPVVGSMVLAAVLLKMGSFGILRVILLFDFKSLEYLSSFLMSLSLFGAVVVSMNCFFQVDLKALVAYSSVVHMALLMGGILSCSAWGAWGSMMMMLGHGMCSSALFCLISFMYDRFYTRNILMLKGMLSVYPVLTLFWFLFCIINMAAPPFMNLFSEILLLGSIIKWSGFSLVLLMLVSFLSAGYSLYLYTMTQHGKGWFFYSVEGVTSKEFIVLFLHFYPLLFYLLKMELFFNWM</sequence>
<dbReference type="GO" id="GO:0042773">
    <property type="term" value="P:ATP synthesis coupled electron transport"/>
    <property type="evidence" value="ECO:0007669"/>
    <property type="project" value="InterPro"/>
</dbReference>
<feature type="transmembrane region" description="Helical" evidence="17">
    <location>
        <begin position="113"/>
        <end position="131"/>
    </location>
</feature>
<evidence type="ECO:0000256" key="1">
    <source>
        <dbReference type="ARBA" id="ARBA00003257"/>
    </source>
</evidence>
<evidence type="ECO:0000256" key="8">
    <source>
        <dbReference type="ARBA" id="ARBA00022692"/>
    </source>
</evidence>
<keyword evidence="11 17" id="KW-1133">Transmembrane helix</keyword>
<protein>
    <recommendedName>
        <fullName evidence="5 17">NADH-ubiquinone oxidoreductase chain 4</fullName>
        <ecNumber evidence="4 17">7.1.1.2</ecNumber>
    </recommendedName>
</protein>
<evidence type="ECO:0000256" key="14">
    <source>
        <dbReference type="ARBA" id="ARBA00023128"/>
    </source>
</evidence>
<comment type="similarity">
    <text evidence="3 17">Belongs to the complex I subunit 4 family.</text>
</comment>
<evidence type="ECO:0000259" key="18">
    <source>
        <dbReference type="Pfam" id="PF00361"/>
    </source>
</evidence>
<dbReference type="AlphaFoldDB" id="A0A6B9WFN8"/>
<comment type="function">
    <text evidence="1">Core subunit of the mitochondrial membrane respiratory chain NADH dehydrogenase (Complex I) that is believed to belong to the minimal assembly required for catalysis. Complex I functions in the transfer of electrons from NADH to the respiratory chain. The immediate electron acceptor for the enzyme is believed to be ubiquinone.</text>
</comment>
<keyword evidence="12 17" id="KW-0520">NAD</keyword>
<evidence type="ECO:0000256" key="11">
    <source>
        <dbReference type="ARBA" id="ARBA00022989"/>
    </source>
</evidence>
<feature type="transmembrane region" description="Helical" evidence="17">
    <location>
        <begin position="90"/>
        <end position="107"/>
    </location>
</feature>
<feature type="transmembrane region" description="Helical" evidence="17">
    <location>
        <begin position="143"/>
        <end position="165"/>
    </location>
</feature>
<feature type="transmembrane region" description="Helical" evidence="17">
    <location>
        <begin position="53"/>
        <end position="78"/>
    </location>
</feature>
<organism evidence="19">
    <name type="scientific">Macrocheles glaber</name>
    <dbReference type="NCBI Taxonomy" id="99226"/>
    <lineage>
        <taxon>Eukaryota</taxon>
        <taxon>Metazoa</taxon>
        <taxon>Ecdysozoa</taxon>
        <taxon>Arthropoda</taxon>
        <taxon>Chelicerata</taxon>
        <taxon>Arachnida</taxon>
        <taxon>Acari</taxon>
        <taxon>Parasitiformes</taxon>
        <taxon>Mesostigmata</taxon>
        <taxon>Gamasina</taxon>
        <taxon>Eviphidoidea</taxon>
        <taxon>Macrochelidae</taxon>
        <taxon>Macrocheles</taxon>
    </lineage>
</organism>
<keyword evidence="8 17" id="KW-0812">Transmembrane</keyword>
<dbReference type="PANTHER" id="PTHR43507">
    <property type="entry name" value="NADH-UBIQUINONE OXIDOREDUCTASE CHAIN 4"/>
    <property type="match status" value="1"/>
</dbReference>
<feature type="domain" description="NADH:quinone oxidoreductase/Mrp antiporter transmembrane" evidence="18">
    <location>
        <begin position="108"/>
        <end position="394"/>
    </location>
</feature>
<proteinExistence type="inferred from homology"/>
<feature type="transmembrane region" description="Helical" evidence="17">
    <location>
        <begin position="341"/>
        <end position="361"/>
    </location>
</feature>
<name>A0A6B9WFN8_9ACAR</name>
<dbReference type="PRINTS" id="PR01437">
    <property type="entry name" value="NUOXDRDTASE4"/>
</dbReference>
<dbReference type="GO" id="GO:0048039">
    <property type="term" value="F:ubiquinone binding"/>
    <property type="evidence" value="ECO:0007669"/>
    <property type="project" value="TreeGrafter"/>
</dbReference>
<geneLocation type="mitochondrion" evidence="19"/>
<keyword evidence="13 17" id="KW-0830">Ubiquinone</keyword>
<dbReference type="GO" id="GO:0015990">
    <property type="term" value="P:electron transport coupled proton transport"/>
    <property type="evidence" value="ECO:0007669"/>
    <property type="project" value="TreeGrafter"/>
</dbReference>
<feature type="transmembrane region" description="Helical" evidence="17">
    <location>
        <begin position="381"/>
        <end position="404"/>
    </location>
</feature>
<feature type="transmembrane region" description="Helical" evidence="17">
    <location>
        <begin position="216"/>
        <end position="239"/>
    </location>
</feature>
<feature type="transmembrane region" description="Helical" evidence="17">
    <location>
        <begin position="171"/>
        <end position="196"/>
    </location>
</feature>
<dbReference type="EMBL" id="MK270525">
    <property type="protein sequence ID" value="QHQ98517.1"/>
    <property type="molecule type" value="Genomic_DNA"/>
</dbReference>
<dbReference type="Pfam" id="PF00361">
    <property type="entry name" value="Proton_antipo_M"/>
    <property type="match status" value="1"/>
</dbReference>
<keyword evidence="7 17" id="KW-0679">Respiratory chain</keyword>
<evidence type="ECO:0000256" key="13">
    <source>
        <dbReference type="ARBA" id="ARBA00023075"/>
    </source>
</evidence>
<feature type="transmembrane region" description="Helical" evidence="17">
    <location>
        <begin position="7"/>
        <end position="33"/>
    </location>
</feature>
<dbReference type="GO" id="GO:0008137">
    <property type="term" value="F:NADH dehydrogenase (ubiquinone) activity"/>
    <property type="evidence" value="ECO:0007669"/>
    <property type="project" value="UniProtKB-UniRule"/>
</dbReference>
<dbReference type="InterPro" id="IPR003918">
    <property type="entry name" value="NADH_UbQ_OxRdtase"/>
</dbReference>
<keyword evidence="14 17" id="KW-0496">Mitochondrion</keyword>
<feature type="transmembrane region" description="Helical" evidence="17">
    <location>
        <begin position="308"/>
        <end position="329"/>
    </location>
</feature>
<evidence type="ECO:0000313" key="19">
    <source>
        <dbReference type="EMBL" id="QHQ98517.1"/>
    </source>
</evidence>
<comment type="catalytic activity">
    <reaction evidence="16 17">
        <text>a ubiquinone + NADH + 5 H(+)(in) = a ubiquinol + NAD(+) + 4 H(+)(out)</text>
        <dbReference type="Rhea" id="RHEA:29091"/>
        <dbReference type="Rhea" id="RHEA-COMP:9565"/>
        <dbReference type="Rhea" id="RHEA-COMP:9566"/>
        <dbReference type="ChEBI" id="CHEBI:15378"/>
        <dbReference type="ChEBI" id="CHEBI:16389"/>
        <dbReference type="ChEBI" id="CHEBI:17976"/>
        <dbReference type="ChEBI" id="CHEBI:57540"/>
        <dbReference type="ChEBI" id="CHEBI:57945"/>
        <dbReference type="EC" id="7.1.1.2"/>
    </reaction>
</comment>
<evidence type="ECO:0000256" key="5">
    <source>
        <dbReference type="ARBA" id="ARBA00021006"/>
    </source>
</evidence>
<evidence type="ECO:0000256" key="9">
    <source>
        <dbReference type="ARBA" id="ARBA00022967"/>
    </source>
</evidence>
<dbReference type="InterPro" id="IPR001750">
    <property type="entry name" value="ND/Mrp_TM"/>
</dbReference>
<dbReference type="GO" id="GO:0003954">
    <property type="term" value="F:NADH dehydrogenase activity"/>
    <property type="evidence" value="ECO:0007669"/>
    <property type="project" value="TreeGrafter"/>
</dbReference>
<dbReference type="PANTHER" id="PTHR43507:SF20">
    <property type="entry name" value="NADH-UBIQUINONE OXIDOREDUCTASE CHAIN 4"/>
    <property type="match status" value="1"/>
</dbReference>
<evidence type="ECO:0000256" key="2">
    <source>
        <dbReference type="ARBA" id="ARBA00004225"/>
    </source>
</evidence>
<dbReference type="EC" id="7.1.1.2" evidence="4 17"/>
<keyword evidence="15 17" id="KW-0472">Membrane</keyword>
<keyword evidence="9" id="KW-1278">Translocase</keyword>
<accession>A0A6B9WFN8</accession>